<dbReference type="AlphaFoldDB" id="A0A0F9PWF4"/>
<protein>
    <submittedName>
        <fullName evidence="1">Uncharacterized protein</fullName>
    </submittedName>
</protein>
<accession>A0A0F9PWF4</accession>
<sequence>MPLDNGKVMIPWPLAEEILTLSLTAPTLRLAFSMLHRLDLEGVCGPNGPEECPLIWAGGGLLRERVGPKGSNDARTIRAAAEALTHAGVLERANLLENATKLQWQFSTWVWYHMRNRDPSNYVLVDLEELGRFRSTYRISLYLIARKVRGSNAPQFEIRYDNNISEEANIRRLWSGLRLVSEVLGVICYSGLEMRSDIPAPDCFKVKMRHAATLWRHRNYAQFDRPKMVWRVDRSGHAPFISRSINENLGDPIDLAEQGLDQQVISGA</sequence>
<comment type="caution">
    <text evidence="1">The sequence shown here is derived from an EMBL/GenBank/DDBJ whole genome shotgun (WGS) entry which is preliminary data.</text>
</comment>
<reference evidence="1" key="1">
    <citation type="journal article" date="2015" name="Nature">
        <title>Complex archaea that bridge the gap between prokaryotes and eukaryotes.</title>
        <authorList>
            <person name="Spang A."/>
            <person name="Saw J.H."/>
            <person name="Jorgensen S.L."/>
            <person name="Zaremba-Niedzwiedzka K."/>
            <person name="Martijn J."/>
            <person name="Lind A.E."/>
            <person name="van Eijk R."/>
            <person name="Schleper C."/>
            <person name="Guy L."/>
            <person name="Ettema T.J."/>
        </authorList>
    </citation>
    <scope>NUCLEOTIDE SEQUENCE</scope>
</reference>
<proteinExistence type="predicted"/>
<evidence type="ECO:0000313" key="1">
    <source>
        <dbReference type="EMBL" id="KKN05366.1"/>
    </source>
</evidence>
<name>A0A0F9PWF4_9ZZZZ</name>
<dbReference type="EMBL" id="LAZR01004814">
    <property type="protein sequence ID" value="KKN05366.1"/>
    <property type="molecule type" value="Genomic_DNA"/>
</dbReference>
<organism evidence="1">
    <name type="scientific">marine sediment metagenome</name>
    <dbReference type="NCBI Taxonomy" id="412755"/>
    <lineage>
        <taxon>unclassified sequences</taxon>
        <taxon>metagenomes</taxon>
        <taxon>ecological metagenomes</taxon>
    </lineage>
</organism>
<gene>
    <name evidence="1" type="ORF">LCGC14_1088140</name>
</gene>